<dbReference type="PANTHER" id="PTHR43328">
    <property type="entry name" value="ACETYLTRANSFERASE-RELATED"/>
    <property type="match status" value="1"/>
</dbReference>
<organism evidence="4 5">
    <name type="scientific">Chitinophaga agrisoli</name>
    <dbReference type="NCBI Taxonomy" id="2607653"/>
    <lineage>
        <taxon>Bacteria</taxon>
        <taxon>Pseudomonadati</taxon>
        <taxon>Bacteroidota</taxon>
        <taxon>Chitinophagia</taxon>
        <taxon>Chitinophagales</taxon>
        <taxon>Chitinophagaceae</taxon>
        <taxon>Chitinophaga</taxon>
    </lineage>
</organism>
<sequence>MKKRVNFRADGNSSIGLGHVVRSCALAAMLRDDFECHFFIREPSPVLREQILESCQEVHILPADTDYLEEAEKLTGILTGEEIVVLDGYNFDTAYQEIIRKTGCKLVCIDDIHAYKFLADVVINHAGGMSREDYDTKPFTQLYLGTEYALLRRDFLEEAKNRSLAKDKEIFICLGGADINNDLIGILSFLEANGVKEKCNIVLGSAYRHFEELKAMLERTSLQTEVIRNASPKEMIAVMKRSACAICPPSTISYEYLSLGGVLYLKQTADNQKDVLSFFVKKGLAFDLKEFGSIDETRIQASLKAQALFFDGRSDERLRLIFERLHDRYALTVRRACADDVLLFYNWANDPEVRAAALSTAPIPRESHISWFNAKQQDENAFMYVVSWNNDEMGQVRFDTEKGKERAVIDYSIDKRYRNKGLGAAMLKMATEWFVKELGHSILLEAVVKTDNIASNRVFENLGFQFIEQRSITGALCNFYTCLINIDEV</sequence>
<dbReference type="GO" id="GO:0016747">
    <property type="term" value="F:acyltransferase activity, transferring groups other than amino-acyl groups"/>
    <property type="evidence" value="ECO:0007669"/>
    <property type="project" value="InterPro"/>
</dbReference>
<feature type="binding site" evidence="2">
    <location>
        <position position="152"/>
    </location>
    <ligand>
        <name>substrate</name>
    </ligand>
</feature>
<evidence type="ECO:0000256" key="1">
    <source>
        <dbReference type="PIRSR" id="PIRSR620023-1"/>
    </source>
</evidence>
<dbReference type="InterPro" id="IPR016181">
    <property type="entry name" value="Acyl_CoA_acyltransferase"/>
</dbReference>
<comment type="caution">
    <text evidence="4">The sequence shown here is derived from an EMBL/GenBank/DDBJ whole genome shotgun (WGS) entry which is preliminary data.</text>
</comment>
<reference evidence="4 5" key="2">
    <citation type="submission" date="2019-09" db="EMBL/GenBank/DDBJ databases">
        <authorList>
            <person name="Jin C."/>
        </authorList>
    </citation>
    <scope>NUCLEOTIDE SEQUENCE [LARGE SCALE GENOMIC DNA]</scope>
    <source>
        <strain evidence="4 5">BN140078</strain>
    </source>
</reference>
<evidence type="ECO:0000256" key="2">
    <source>
        <dbReference type="PIRSR" id="PIRSR620023-2"/>
    </source>
</evidence>
<feature type="domain" description="N-acetyltransferase" evidence="3">
    <location>
        <begin position="331"/>
        <end position="489"/>
    </location>
</feature>
<protein>
    <submittedName>
        <fullName evidence="4">UDP-2,4-diacetamido-2,4, 6-trideoxy-beta-L-altropyranose hydrolase</fullName>
        <ecNumber evidence="4">3.6.1.57</ecNumber>
    </submittedName>
</protein>
<dbReference type="InterPro" id="IPR020023">
    <property type="entry name" value="PseG"/>
</dbReference>
<dbReference type="EMBL" id="VUOC01000001">
    <property type="protein sequence ID" value="KAA2245345.1"/>
    <property type="molecule type" value="Genomic_DNA"/>
</dbReference>
<dbReference type="Proteomes" id="UP000324611">
    <property type="component" value="Unassembled WGS sequence"/>
</dbReference>
<dbReference type="Gene3D" id="3.40.630.30">
    <property type="match status" value="1"/>
</dbReference>
<keyword evidence="5" id="KW-1185">Reference proteome</keyword>
<dbReference type="InterPro" id="IPR000182">
    <property type="entry name" value="GNAT_dom"/>
</dbReference>
<evidence type="ECO:0000259" key="3">
    <source>
        <dbReference type="PROSITE" id="PS51186"/>
    </source>
</evidence>
<reference evidence="4 5" key="1">
    <citation type="submission" date="2019-09" db="EMBL/GenBank/DDBJ databases">
        <title>Chitinophaga ginsengihumi sp. nov., isolated from soil of ginseng rhizosphere.</title>
        <authorList>
            <person name="Lee J."/>
        </authorList>
    </citation>
    <scope>NUCLEOTIDE SEQUENCE [LARGE SCALE GENOMIC DNA]</scope>
    <source>
        <strain evidence="4 5">BN140078</strain>
    </source>
</reference>
<evidence type="ECO:0000313" key="4">
    <source>
        <dbReference type="EMBL" id="KAA2245345.1"/>
    </source>
</evidence>
<dbReference type="PANTHER" id="PTHR43328:SF1">
    <property type="entry name" value="N-ACETYLTRANSFERASE DOMAIN-CONTAINING PROTEIN"/>
    <property type="match status" value="1"/>
</dbReference>
<dbReference type="GO" id="GO:0016787">
    <property type="term" value="F:hydrolase activity"/>
    <property type="evidence" value="ECO:0007669"/>
    <property type="project" value="UniProtKB-KW"/>
</dbReference>
<accession>A0A5B2W1X2</accession>
<feature type="binding site" evidence="2">
    <location>
        <position position="255"/>
    </location>
    <ligand>
        <name>substrate</name>
    </ligand>
</feature>
<dbReference type="PROSITE" id="PS51186">
    <property type="entry name" value="GNAT"/>
    <property type="match status" value="1"/>
</dbReference>
<dbReference type="SUPFAM" id="SSF55729">
    <property type="entry name" value="Acyl-CoA N-acyltransferases (Nat)"/>
    <property type="match status" value="1"/>
</dbReference>
<evidence type="ECO:0000313" key="5">
    <source>
        <dbReference type="Proteomes" id="UP000324611"/>
    </source>
</evidence>
<dbReference type="AlphaFoldDB" id="A0A5B2W1X2"/>
<dbReference type="NCBIfam" id="TIGR03590">
    <property type="entry name" value="PseG"/>
    <property type="match status" value="1"/>
</dbReference>
<gene>
    <name evidence="4" type="primary">pseG</name>
    <name evidence="4" type="ORF">F0L74_05120</name>
</gene>
<keyword evidence="4" id="KW-0378">Hydrolase</keyword>
<proteinExistence type="predicted"/>
<feature type="active site" description="Proton acceptor" evidence="1">
    <location>
        <position position="19"/>
    </location>
</feature>
<dbReference type="Gene3D" id="3.40.50.2000">
    <property type="entry name" value="Glycogen Phosphorylase B"/>
    <property type="match status" value="1"/>
</dbReference>
<dbReference type="Pfam" id="PF13302">
    <property type="entry name" value="Acetyltransf_3"/>
    <property type="match status" value="1"/>
</dbReference>
<dbReference type="Gene3D" id="3.40.50.11190">
    <property type="match status" value="1"/>
</dbReference>
<name>A0A5B2W1X2_9BACT</name>
<dbReference type="RefSeq" id="WP_149836734.1">
    <property type="nucleotide sequence ID" value="NZ_VUOC01000001.1"/>
</dbReference>
<dbReference type="EC" id="3.6.1.57" evidence="4"/>